<organism evidence="4 5">
    <name type="scientific">Heracleum sosnowskyi</name>
    <dbReference type="NCBI Taxonomy" id="360622"/>
    <lineage>
        <taxon>Eukaryota</taxon>
        <taxon>Viridiplantae</taxon>
        <taxon>Streptophyta</taxon>
        <taxon>Embryophyta</taxon>
        <taxon>Tracheophyta</taxon>
        <taxon>Spermatophyta</taxon>
        <taxon>Magnoliopsida</taxon>
        <taxon>eudicotyledons</taxon>
        <taxon>Gunneridae</taxon>
        <taxon>Pentapetalae</taxon>
        <taxon>asterids</taxon>
        <taxon>campanulids</taxon>
        <taxon>Apiales</taxon>
        <taxon>Apiaceae</taxon>
        <taxon>Apioideae</taxon>
        <taxon>apioid superclade</taxon>
        <taxon>Tordylieae</taxon>
        <taxon>Tordyliinae</taxon>
        <taxon>Heracleum</taxon>
    </lineage>
</organism>
<evidence type="ECO:0000256" key="1">
    <source>
        <dbReference type="ARBA" id="ARBA00009743"/>
    </source>
</evidence>
<protein>
    <recommendedName>
        <fullName evidence="6">Alpha-galactosidase</fullName>
    </recommendedName>
</protein>
<evidence type="ECO:0000256" key="3">
    <source>
        <dbReference type="ARBA" id="ARBA00023295"/>
    </source>
</evidence>
<dbReference type="AlphaFoldDB" id="A0AAD8JB94"/>
<dbReference type="SUPFAM" id="SSF51011">
    <property type="entry name" value="Glycosyl hydrolase domain"/>
    <property type="match status" value="1"/>
</dbReference>
<proteinExistence type="inferred from homology"/>
<evidence type="ECO:0000313" key="4">
    <source>
        <dbReference type="EMBL" id="KAK1399325.1"/>
    </source>
</evidence>
<dbReference type="InterPro" id="IPR013785">
    <property type="entry name" value="Aldolase_TIM"/>
</dbReference>
<dbReference type="Gene3D" id="3.20.20.70">
    <property type="entry name" value="Aldolase class I"/>
    <property type="match status" value="1"/>
</dbReference>
<dbReference type="PANTHER" id="PTHR11452">
    <property type="entry name" value="ALPHA-GALACTOSIDASE/ALPHA-N-ACETYLGALACTOSAMINIDASE"/>
    <property type="match status" value="1"/>
</dbReference>
<keyword evidence="2" id="KW-0378">Hydrolase</keyword>
<keyword evidence="5" id="KW-1185">Reference proteome</keyword>
<comment type="caution">
    <text evidence="4">The sequence shown here is derived from an EMBL/GenBank/DDBJ whole genome shotgun (WGS) entry which is preliminary data.</text>
</comment>
<dbReference type="SUPFAM" id="SSF51445">
    <property type="entry name" value="(Trans)glycosidases"/>
    <property type="match status" value="1"/>
</dbReference>
<dbReference type="GO" id="GO:0004553">
    <property type="term" value="F:hydrolase activity, hydrolyzing O-glycosyl compounds"/>
    <property type="evidence" value="ECO:0007669"/>
    <property type="project" value="InterPro"/>
</dbReference>
<keyword evidence="3" id="KW-0326">Glycosidase</keyword>
<name>A0AAD8JB94_9APIA</name>
<dbReference type="PANTHER" id="PTHR11452:SF75">
    <property type="entry name" value="ALPHA-GALACTOSIDASE MEL1"/>
    <property type="match status" value="1"/>
</dbReference>
<dbReference type="InterPro" id="IPR002241">
    <property type="entry name" value="Glyco_hydro_27"/>
</dbReference>
<evidence type="ECO:0000313" key="5">
    <source>
        <dbReference type="Proteomes" id="UP001237642"/>
    </source>
</evidence>
<reference evidence="4" key="2">
    <citation type="submission" date="2023-05" db="EMBL/GenBank/DDBJ databases">
        <authorList>
            <person name="Schelkunov M.I."/>
        </authorList>
    </citation>
    <scope>NUCLEOTIDE SEQUENCE</scope>
    <source>
        <strain evidence="4">Hsosn_3</strain>
        <tissue evidence="4">Leaf</tissue>
    </source>
</reference>
<reference evidence="4" key="1">
    <citation type="submission" date="2023-02" db="EMBL/GenBank/DDBJ databases">
        <title>Genome of toxic invasive species Heracleum sosnowskyi carries increased number of genes despite the absence of recent whole-genome duplications.</title>
        <authorList>
            <person name="Schelkunov M."/>
            <person name="Shtratnikova V."/>
            <person name="Makarenko M."/>
            <person name="Klepikova A."/>
            <person name="Omelchenko D."/>
            <person name="Novikova G."/>
            <person name="Obukhova E."/>
            <person name="Bogdanov V."/>
            <person name="Penin A."/>
            <person name="Logacheva M."/>
        </authorList>
    </citation>
    <scope>NUCLEOTIDE SEQUENCE</scope>
    <source>
        <strain evidence="4">Hsosn_3</strain>
        <tissue evidence="4">Leaf</tissue>
    </source>
</reference>
<sequence>MTYQEYQAHFSIWALMKAPLLIGCDVRNMDRKTLEILSNREVIAVNQGMGWSSICMSVRDLWRNENVLKDVSASFATRVDAHNCELFIFTPQTVVQQAIA</sequence>
<dbReference type="Proteomes" id="UP001237642">
    <property type="component" value="Unassembled WGS sequence"/>
</dbReference>
<gene>
    <name evidence="4" type="ORF">POM88_009188</name>
</gene>
<dbReference type="InterPro" id="IPR017853">
    <property type="entry name" value="GH"/>
</dbReference>
<comment type="similarity">
    <text evidence="1">Belongs to the glycosyl hydrolase 27 family.</text>
</comment>
<dbReference type="Pfam" id="PF16499">
    <property type="entry name" value="Melibiase_2"/>
    <property type="match status" value="1"/>
</dbReference>
<accession>A0AAD8JB94</accession>
<dbReference type="EMBL" id="JAUIZM010000002">
    <property type="protein sequence ID" value="KAK1399325.1"/>
    <property type="molecule type" value="Genomic_DNA"/>
</dbReference>
<evidence type="ECO:0008006" key="6">
    <source>
        <dbReference type="Google" id="ProtNLM"/>
    </source>
</evidence>
<evidence type="ECO:0000256" key="2">
    <source>
        <dbReference type="ARBA" id="ARBA00022801"/>
    </source>
</evidence>
<dbReference type="GO" id="GO:0005975">
    <property type="term" value="P:carbohydrate metabolic process"/>
    <property type="evidence" value="ECO:0007669"/>
    <property type="project" value="InterPro"/>
</dbReference>